<evidence type="ECO:0000256" key="2">
    <source>
        <dbReference type="ARBA" id="ARBA00023043"/>
    </source>
</evidence>
<keyword evidence="1" id="KW-0677">Repeat</keyword>
<keyword evidence="5" id="KW-1185">Reference proteome</keyword>
<comment type="caution">
    <text evidence="4">The sequence shown here is derived from an EMBL/GenBank/DDBJ whole genome shotgun (WGS) entry which is preliminary data.</text>
</comment>
<dbReference type="SMART" id="SM00248">
    <property type="entry name" value="ANK"/>
    <property type="match status" value="3"/>
</dbReference>
<dbReference type="PANTHER" id="PTHR24198">
    <property type="entry name" value="ANKYRIN REPEAT AND PROTEIN KINASE DOMAIN-CONTAINING PROTEIN"/>
    <property type="match status" value="1"/>
</dbReference>
<dbReference type="STRING" id="680026.AB733_15505"/>
<evidence type="ECO:0000256" key="3">
    <source>
        <dbReference type="PROSITE-ProRule" id="PRU00023"/>
    </source>
</evidence>
<evidence type="ECO:0000313" key="5">
    <source>
        <dbReference type="Proteomes" id="UP000240481"/>
    </source>
</evidence>
<accession>A0A0J8VBG6</accession>
<feature type="repeat" description="ANK" evidence="3">
    <location>
        <begin position="451"/>
        <end position="483"/>
    </location>
</feature>
<proteinExistence type="predicted"/>
<dbReference type="AlphaFoldDB" id="A0A0J8VBG6"/>
<dbReference type="SUPFAM" id="SSF48403">
    <property type="entry name" value="Ankyrin repeat"/>
    <property type="match status" value="1"/>
</dbReference>
<organism evidence="4 5">
    <name type="scientific">Photobacterium swingsii</name>
    <dbReference type="NCBI Taxonomy" id="680026"/>
    <lineage>
        <taxon>Bacteria</taxon>
        <taxon>Pseudomonadati</taxon>
        <taxon>Pseudomonadota</taxon>
        <taxon>Gammaproteobacteria</taxon>
        <taxon>Vibrionales</taxon>
        <taxon>Vibrionaceae</taxon>
        <taxon>Photobacterium</taxon>
    </lineage>
</organism>
<dbReference type="PANTHER" id="PTHR24198:SF165">
    <property type="entry name" value="ANKYRIN REPEAT-CONTAINING PROTEIN-RELATED"/>
    <property type="match status" value="1"/>
</dbReference>
<dbReference type="GO" id="GO:0005737">
    <property type="term" value="C:cytoplasm"/>
    <property type="evidence" value="ECO:0007669"/>
    <property type="project" value="TreeGrafter"/>
</dbReference>
<evidence type="ECO:0000313" key="4">
    <source>
        <dbReference type="EMBL" id="PSW26018.1"/>
    </source>
</evidence>
<dbReference type="Proteomes" id="UP000240481">
    <property type="component" value="Unassembled WGS sequence"/>
</dbReference>
<gene>
    <name evidence="4" type="ORF">C9I94_05555</name>
</gene>
<dbReference type="InterPro" id="IPR036770">
    <property type="entry name" value="Ankyrin_rpt-contain_sf"/>
</dbReference>
<dbReference type="Gene3D" id="1.25.40.20">
    <property type="entry name" value="Ankyrin repeat-containing domain"/>
    <property type="match status" value="2"/>
</dbReference>
<dbReference type="InterPro" id="IPR002110">
    <property type="entry name" value="Ankyrin_rpt"/>
</dbReference>
<evidence type="ECO:0000256" key="1">
    <source>
        <dbReference type="ARBA" id="ARBA00022737"/>
    </source>
</evidence>
<dbReference type="EMBL" id="PYLZ01000002">
    <property type="protein sequence ID" value="PSW26018.1"/>
    <property type="molecule type" value="Genomic_DNA"/>
</dbReference>
<reference evidence="4 5" key="1">
    <citation type="submission" date="2018-01" db="EMBL/GenBank/DDBJ databases">
        <title>Whole genome sequencing of Histamine producing bacteria.</title>
        <authorList>
            <person name="Butler K."/>
        </authorList>
    </citation>
    <scope>NUCLEOTIDE SEQUENCE [LARGE SCALE GENOMIC DNA]</scope>
    <source>
        <strain evidence="4 5">DSM 24669</strain>
    </source>
</reference>
<dbReference type="PROSITE" id="PS50088">
    <property type="entry name" value="ANK_REPEAT"/>
    <property type="match status" value="1"/>
</dbReference>
<dbReference type="RefSeq" id="WP_048899578.1">
    <property type="nucleotide sequence ID" value="NZ_AP024852.1"/>
</dbReference>
<name>A0A0J8VBG6_9GAMM</name>
<protein>
    <submittedName>
        <fullName evidence="4">Ankyrin repeat domain-containing protein</fullName>
    </submittedName>
</protein>
<sequence length="747" mass="85023">MKLTTFNRAAPYPSLQTLYREISVALDTKSYVSKEAARKLDGLCKKNCVHYYELEETLKQVIIEPVRSVFNDEYSARVEIFVRNLSTAYFKWISMYSLGEVTVEQANQLFNDSQFFENLVIQNFALKQADCKPLCLPGNTTLILDDANACKVLLNNTVNKEIIDRWNRWISEKEKPSLNTIANLDQTLSLNFNKQQWLELKWSLLASRFVHHFLSSFGINLTGINHELFVNANQLNKQQLLPISMLNDVTLKEYNVHQTVTKNEAHQERMRKLLKLTNEELAKLNPELGANLSYLHAKARFLVNSGFLEEANATYKEAFNIALFRVHHPSQFKKLIAEALRVAAYQSPNPDKVFITNLKSMLILTGMEPAPARTDEPDRNRRSVIAANEIDAYREELQILFPEKFAYPNVTYPSHPKKAGLIFDKLNPLGSDIKMLKKKKVTVGLGDGVQRLSSPLIEAIKNNDLESVALMLKSGASVNALSEVNESPLLMSLELLDFQTPYAPMDRRIFDLIVTHSHSAKTLNTISRRKMRFPLNAAVDSGQQDIVKTVLSLNKDIDIDLKGGLDYMSPLYQTLCLLPLIKKPSLLEQKAFENISDESIHRLKPMFAGILPTFIEDMRKALTNNGTNDGRKGSIKSVYQKLFMENFRRHSPSPSKIRHIARILILAGANPNLEHNINGMKYTPLMLAAEFGELSLFKLMIAHNGDWRKTYVLPSQSVHNEKAIHCLHIARNFNQQAIVDYIEHNLV</sequence>
<keyword evidence="2 3" id="KW-0040">ANK repeat</keyword>
<dbReference type="OrthoDB" id="8912608at2"/>